<organism evidence="1 2">
    <name type="scientific">Cohnella soli</name>
    <dbReference type="NCBI Taxonomy" id="425005"/>
    <lineage>
        <taxon>Bacteria</taxon>
        <taxon>Bacillati</taxon>
        <taxon>Bacillota</taxon>
        <taxon>Bacilli</taxon>
        <taxon>Bacillales</taxon>
        <taxon>Paenibacillaceae</taxon>
        <taxon>Cohnella</taxon>
    </lineage>
</organism>
<keyword evidence="2" id="KW-1185">Reference proteome</keyword>
<sequence>MFFSKALAAAMRQFEEKRYEAELRDRGVRDIVKLAIAFAGKQVKVVGR</sequence>
<reference evidence="2" key="1">
    <citation type="journal article" date="2019" name="Int. J. Syst. Evol. Microbiol.">
        <title>The Global Catalogue of Microorganisms (GCM) 10K type strain sequencing project: providing services to taxonomists for standard genome sequencing and annotation.</title>
        <authorList>
            <consortium name="The Broad Institute Genomics Platform"/>
            <consortium name="The Broad Institute Genome Sequencing Center for Infectious Disease"/>
            <person name="Wu L."/>
            <person name="Ma J."/>
        </authorList>
    </citation>
    <scope>NUCLEOTIDE SEQUENCE [LARGE SCALE GENOMIC DNA]</scope>
    <source>
        <strain evidence="2">CGMCC 1.18575</strain>
    </source>
</reference>
<protein>
    <submittedName>
        <fullName evidence="1">Uncharacterized protein</fullName>
    </submittedName>
</protein>
<accession>A0ABW0HZB0</accession>
<dbReference type="RefSeq" id="WP_378137032.1">
    <property type="nucleotide sequence ID" value="NZ_JBHSMI010000029.1"/>
</dbReference>
<gene>
    <name evidence="1" type="ORF">ACFPOF_23060</name>
</gene>
<evidence type="ECO:0000313" key="2">
    <source>
        <dbReference type="Proteomes" id="UP001596113"/>
    </source>
</evidence>
<dbReference type="Proteomes" id="UP001596113">
    <property type="component" value="Unassembled WGS sequence"/>
</dbReference>
<dbReference type="EMBL" id="JBHSMI010000029">
    <property type="protein sequence ID" value="MFC5405635.1"/>
    <property type="molecule type" value="Genomic_DNA"/>
</dbReference>
<proteinExistence type="predicted"/>
<name>A0ABW0HZB0_9BACL</name>
<comment type="caution">
    <text evidence="1">The sequence shown here is derived from an EMBL/GenBank/DDBJ whole genome shotgun (WGS) entry which is preliminary data.</text>
</comment>
<evidence type="ECO:0000313" key="1">
    <source>
        <dbReference type="EMBL" id="MFC5405635.1"/>
    </source>
</evidence>